<dbReference type="EMBL" id="FJUX01000005">
    <property type="protein sequence ID" value="CZS90618.1"/>
    <property type="molecule type" value="Genomic_DNA"/>
</dbReference>
<protein>
    <submittedName>
        <fullName evidence="2">Related to kinase-related protein</fullName>
    </submittedName>
</protein>
<dbReference type="GO" id="GO:0016301">
    <property type="term" value="F:kinase activity"/>
    <property type="evidence" value="ECO:0007669"/>
    <property type="project" value="UniProtKB-KW"/>
</dbReference>
<sequence length="257" mass="28414">MEAQVDRLVEKTWTKNQTLPPNERLLIAISGIPGSGKTTLARTITDRLNILSSSTSSTPIATYIPMDGFHHPLKYLNSLPDPLHALARRGAPFTFNSSAYLSLVQSLRSPPTINPSQTSIPTISAPSFSHTTKDPLPNTIPIPSTSHILIFEGNYLSLRTIPILSSPPGTEPDPNWEKAGDLMDEHWFVEVDEEVAAKRLVARHVKSGVAPTEEEAWKRVKKNDLLNGRDIVRGRRKGIDEIVVSKEDDGWRADGEE</sequence>
<dbReference type="InterPro" id="IPR027417">
    <property type="entry name" value="P-loop_NTPase"/>
</dbReference>
<dbReference type="PANTHER" id="PTHR10285">
    <property type="entry name" value="URIDINE KINASE"/>
    <property type="match status" value="1"/>
</dbReference>
<dbReference type="AlphaFoldDB" id="A0A1E1JXP1"/>
<keyword evidence="2" id="KW-0418">Kinase</keyword>
<dbReference type="SUPFAM" id="SSF52540">
    <property type="entry name" value="P-loop containing nucleoside triphosphate hydrolases"/>
    <property type="match status" value="1"/>
</dbReference>
<accession>A0A1E1JXP1</accession>
<evidence type="ECO:0000313" key="2">
    <source>
        <dbReference type="EMBL" id="CZS90618.1"/>
    </source>
</evidence>
<feature type="region of interest" description="Disordered" evidence="1">
    <location>
        <begin position="112"/>
        <end position="132"/>
    </location>
</feature>
<dbReference type="Gene3D" id="3.40.50.300">
    <property type="entry name" value="P-loop containing nucleotide triphosphate hydrolases"/>
    <property type="match status" value="2"/>
</dbReference>
<organism evidence="2 3">
    <name type="scientific">Rhynchosporium agropyri</name>
    <dbReference type="NCBI Taxonomy" id="914238"/>
    <lineage>
        <taxon>Eukaryota</taxon>
        <taxon>Fungi</taxon>
        <taxon>Dikarya</taxon>
        <taxon>Ascomycota</taxon>
        <taxon>Pezizomycotina</taxon>
        <taxon>Leotiomycetes</taxon>
        <taxon>Helotiales</taxon>
        <taxon>Ploettnerulaceae</taxon>
        <taxon>Rhynchosporium</taxon>
    </lineage>
</organism>
<evidence type="ECO:0000313" key="3">
    <source>
        <dbReference type="Proteomes" id="UP000178912"/>
    </source>
</evidence>
<dbReference type="OrthoDB" id="6362633at2759"/>
<dbReference type="Proteomes" id="UP000178912">
    <property type="component" value="Unassembled WGS sequence"/>
</dbReference>
<keyword evidence="2" id="KW-0808">Transferase</keyword>
<feature type="compositionally biased region" description="Polar residues" evidence="1">
    <location>
        <begin position="112"/>
        <end position="130"/>
    </location>
</feature>
<evidence type="ECO:0000256" key="1">
    <source>
        <dbReference type="SAM" id="MobiDB-lite"/>
    </source>
</evidence>
<name>A0A1E1JXP1_9HELO</name>
<reference evidence="3" key="1">
    <citation type="submission" date="2016-03" db="EMBL/GenBank/DDBJ databases">
        <authorList>
            <person name="Guldener U."/>
        </authorList>
    </citation>
    <scope>NUCLEOTIDE SEQUENCE [LARGE SCALE GENOMIC DNA]</scope>
    <source>
        <strain evidence="3">04CH-RAC-A.6.1</strain>
    </source>
</reference>
<gene>
    <name evidence="2" type="ORF">RAG0_01638</name>
</gene>
<proteinExistence type="predicted"/>
<keyword evidence="3" id="KW-1185">Reference proteome</keyword>